<gene>
    <name evidence="1" type="ORF">SDC9_84990</name>
</gene>
<protein>
    <submittedName>
        <fullName evidence="1">Uncharacterized protein</fullName>
    </submittedName>
</protein>
<evidence type="ECO:0000313" key="1">
    <source>
        <dbReference type="EMBL" id="MPM38361.1"/>
    </source>
</evidence>
<proteinExistence type="predicted"/>
<comment type="caution">
    <text evidence="1">The sequence shown here is derived from an EMBL/GenBank/DDBJ whole genome shotgun (WGS) entry which is preliminary data.</text>
</comment>
<dbReference type="EMBL" id="VSSQ01008258">
    <property type="protein sequence ID" value="MPM38361.1"/>
    <property type="molecule type" value="Genomic_DNA"/>
</dbReference>
<accession>A0A644ZEP5</accession>
<sequence length="130" mass="14833">MKLIHRSLSTPNTTGSKKRGHGIIYCFLYRCKSWQRFIGPAVSVNKIPAKIRRDIFNVAFGDNAIGIKENKVVVLRPFSTCIPSLSGTGIRFLEINNRELRQVFLNNEIALFRRSVFGNDYFEILVRLSG</sequence>
<organism evidence="1">
    <name type="scientific">bioreactor metagenome</name>
    <dbReference type="NCBI Taxonomy" id="1076179"/>
    <lineage>
        <taxon>unclassified sequences</taxon>
        <taxon>metagenomes</taxon>
        <taxon>ecological metagenomes</taxon>
    </lineage>
</organism>
<name>A0A644ZEP5_9ZZZZ</name>
<reference evidence="1" key="1">
    <citation type="submission" date="2019-08" db="EMBL/GenBank/DDBJ databases">
        <authorList>
            <person name="Kucharzyk K."/>
            <person name="Murdoch R.W."/>
            <person name="Higgins S."/>
            <person name="Loffler F."/>
        </authorList>
    </citation>
    <scope>NUCLEOTIDE SEQUENCE</scope>
</reference>
<dbReference type="AlphaFoldDB" id="A0A644ZEP5"/>